<gene>
    <name evidence="2" type="ORF">SAMN04488120_104232</name>
</gene>
<dbReference type="Proteomes" id="UP000199771">
    <property type="component" value="Unassembled WGS sequence"/>
</dbReference>
<keyword evidence="3" id="KW-1185">Reference proteome</keyword>
<dbReference type="STRING" id="1076937.SAMN04488120_104232"/>
<dbReference type="OrthoDB" id="7061629at2"/>
<dbReference type="EMBL" id="FOOC01000004">
    <property type="protein sequence ID" value="SFF45337.1"/>
    <property type="molecule type" value="Genomic_DNA"/>
</dbReference>
<keyword evidence="1" id="KW-0732">Signal</keyword>
<sequence length="463" mass="48906">MFRLIPSLRIAVLFATAAVLSACDIGGIGDGNRLESLQIARLTALIDRDRNDSYVCFTDKLQLIGTFTNGGRGDYSSRARWASSDPSIVAVSNGDILIPGSQTLAYAPGTIIPKAQGTATITAEFVGLSASYEVTVKTIEPSAIEISAERIVLAPETVRGLSLTAHVDGYELDVTQAATWSFVDANDQTDDIATINATTGTVVARLPPTLPVTLRARAEFPECQDETHTAPRRYEADVVIDNPESLTLEREFADGAPLIVNTSEAYKVTANFSGGETQDLTGQAKLESSDSATIAPTVFSIVSALKAGSSVMLKAVYGGPSAEGDEAFPPRVESNVISLDAVEGVLQGFTIAPLNETITALGRQQFTALGRFMSGDALIEQPITRHVIWAVRALDDAATSAVSISNLLASKGLAVSLQPRTDAVKVRATFDLPNTTEDLVEETVLCIAKPDDAAGSCPPDDMP</sequence>
<dbReference type="Gene3D" id="2.60.40.1080">
    <property type="match status" value="1"/>
</dbReference>
<dbReference type="AlphaFoldDB" id="A0A1I2IWF8"/>
<dbReference type="RefSeq" id="WP_143383637.1">
    <property type="nucleotide sequence ID" value="NZ_FOOC01000004.1"/>
</dbReference>
<evidence type="ECO:0000313" key="2">
    <source>
        <dbReference type="EMBL" id="SFF45337.1"/>
    </source>
</evidence>
<protein>
    <recommendedName>
        <fullName evidence="4">Ig-like domain (Group 2)</fullName>
    </recommendedName>
</protein>
<name>A0A1I2IWF8_9GAMM</name>
<organism evidence="2 3">
    <name type="scientific">Fontimonas thermophila</name>
    <dbReference type="NCBI Taxonomy" id="1076937"/>
    <lineage>
        <taxon>Bacteria</taxon>
        <taxon>Pseudomonadati</taxon>
        <taxon>Pseudomonadota</taxon>
        <taxon>Gammaproteobacteria</taxon>
        <taxon>Nevskiales</taxon>
        <taxon>Nevskiaceae</taxon>
        <taxon>Fontimonas</taxon>
    </lineage>
</organism>
<proteinExistence type="predicted"/>
<dbReference type="PROSITE" id="PS51257">
    <property type="entry name" value="PROKAR_LIPOPROTEIN"/>
    <property type="match status" value="1"/>
</dbReference>
<evidence type="ECO:0000313" key="3">
    <source>
        <dbReference type="Proteomes" id="UP000199771"/>
    </source>
</evidence>
<feature type="chain" id="PRO_5011464180" description="Ig-like domain (Group 2)" evidence="1">
    <location>
        <begin position="22"/>
        <end position="463"/>
    </location>
</feature>
<evidence type="ECO:0000256" key="1">
    <source>
        <dbReference type="SAM" id="SignalP"/>
    </source>
</evidence>
<evidence type="ECO:0008006" key="4">
    <source>
        <dbReference type="Google" id="ProtNLM"/>
    </source>
</evidence>
<reference evidence="2 3" key="1">
    <citation type="submission" date="2016-10" db="EMBL/GenBank/DDBJ databases">
        <authorList>
            <person name="de Groot N.N."/>
        </authorList>
    </citation>
    <scope>NUCLEOTIDE SEQUENCE [LARGE SCALE GENOMIC DNA]</scope>
    <source>
        <strain evidence="2 3">DSM 23609</strain>
    </source>
</reference>
<feature type="signal peptide" evidence="1">
    <location>
        <begin position="1"/>
        <end position="21"/>
    </location>
</feature>
<accession>A0A1I2IWF8</accession>